<evidence type="ECO:0000313" key="3">
    <source>
        <dbReference type="Proteomes" id="UP001163046"/>
    </source>
</evidence>
<keyword evidence="3" id="KW-1185">Reference proteome</keyword>
<feature type="compositionally biased region" description="Polar residues" evidence="1">
    <location>
        <begin position="181"/>
        <end position="196"/>
    </location>
</feature>
<dbReference type="Proteomes" id="UP001163046">
    <property type="component" value="Unassembled WGS sequence"/>
</dbReference>
<evidence type="ECO:0000313" key="2">
    <source>
        <dbReference type="EMBL" id="KAJ7339411.1"/>
    </source>
</evidence>
<sequence length="212" mass="24242">MTILSEVSEISRVNENHAKRESVAMTTSSYEILMQGPKRGKKFAKQDRPSNESTWTVPKKVTPVGEEQQLKQLLRGQLISCYDLGPVIEPFDVIVGETLSRKNPKSESDELEISKPEHPRGKQDIFPFAVPHLRLPLLPSSRNELVRISQVLTKCELFAWKLQNIKMEYKRRRDLKRTVSTRETSPGDNEELTSTTQERDKAALQIFVPAIE</sequence>
<proteinExistence type="predicted"/>
<reference evidence="2" key="1">
    <citation type="submission" date="2023-01" db="EMBL/GenBank/DDBJ databases">
        <title>Genome assembly of the deep-sea coral Lophelia pertusa.</title>
        <authorList>
            <person name="Herrera S."/>
            <person name="Cordes E."/>
        </authorList>
    </citation>
    <scope>NUCLEOTIDE SEQUENCE</scope>
    <source>
        <strain evidence="2">USNM1676648</strain>
        <tissue evidence="2">Polyp</tissue>
    </source>
</reference>
<feature type="region of interest" description="Disordered" evidence="1">
    <location>
        <begin position="35"/>
        <end position="57"/>
    </location>
</feature>
<accession>A0A9X0CGJ3</accession>
<protein>
    <submittedName>
        <fullName evidence="2">Uncharacterized protein</fullName>
    </submittedName>
</protein>
<name>A0A9X0CGJ3_9CNID</name>
<comment type="caution">
    <text evidence="2">The sequence shown here is derived from an EMBL/GenBank/DDBJ whole genome shotgun (WGS) entry which is preliminary data.</text>
</comment>
<feature type="region of interest" description="Disordered" evidence="1">
    <location>
        <begin position="173"/>
        <end position="199"/>
    </location>
</feature>
<organism evidence="2 3">
    <name type="scientific">Desmophyllum pertusum</name>
    <dbReference type="NCBI Taxonomy" id="174260"/>
    <lineage>
        <taxon>Eukaryota</taxon>
        <taxon>Metazoa</taxon>
        <taxon>Cnidaria</taxon>
        <taxon>Anthozoa</taxon>
        <taxon>Hexacorallia</taxon>
        <taxon>Scleractinia</taxon>
        <taxon>Caryophylliina</taxon>
        <taxon>Caryophylliidae</taxon>
        <taxon>Desmophyllum</taxon>
    </lineage>
</organism>
<gene>
    <name evidence="2" type="ORF">OS493_005806</name>
</gene>
<evidence type="ECO:0000256" key="1">
    <source>
        <dbReference type="SAM" id="MobiDB-lite"/>
    </source>
</evidence>
<dbReference type="EMBL" id="MU827779">
    <property type="protein sequence ID" value="KAJ7339411.1"/>
    <property type="molecule type" value="Genomic_DNA"/>
</dbReference>
<dbReference type="AlphaFoldDB" id="A0A9X0CGJ3"/>